<protein>
    <submittedName>
        <fullName evidence="1">Uncharacterized protein</fullName>
    </submittedName>
</protein>
<dbReference type="Proteomes" id="UP000576969">
    <property type="component" value="Unassembled WGS sequence"/>
</dbReference>
<sequence>MHSDTTAIVKHFDATEALTNIDEQTIGRRLAGQACSTRSECHCVACDAGRSQQASHFGRISGDDHCAWSEEKVRCVRGVRGTVYGTCLDTCVFVNGHGNARIE</sequence>
<keyword evidence="2" id="KW-1185">Reference proteome</keyword>
<evidence type="ECO:0000313" key="1">
    <source>
        <dbReference type="EMBL" id="NYE18070.1"/>
    </source>
</evidence>
<accession>A0A7Y9KHU9</accession>
<gene>
    <name evidence="1" type="ORF">BJ991_000098</name>
</gene>
<proteinExistence type="predicted"/>
<reference evidence="1 2" key="1">
    <citation type="submission" date="2020-07" db="EMBL/GenBank/DDBJ databases">
        <title>Sequencing the genomes of 1000 actinobacteria strains.</title>
        <authorList>
            <person name="Klenk H.-P."/>
        </authorList>
    </citation>
    <scope>NUCLEOTIDE SEQUENCE [LARGE SCALE GENOMIC DNA]</scope>
    <source>
        <strain evidence="1 2">DSM 24662</strain>
    </source>
</reference>
<name>A0A7Y9KHU9_9MICO</name>
<dbReference type="AlphaFoldDB" id="A0A7Y9KHU9"/>
<organism evidence="1 2">
    <name type="scientific">Microbacterium immunditiarum</name>
    <dbReference type="NCBI Taxonomy" id="337480"/>
    <lineage>
        <taxon>Bacteria</taxon>
        <taxon>Bacillati</taxon>
        <taxon>Actinomycetota</taxon>
        <taxon>Actinomycetes</taxon>
        <taxon>Micrococcales</taxon>
        <taxon>Microbacteriaceae</taxon>
        <taxon>Microbacterium</taxon>
    </lineage>
</organism>
<dbReference type="EMBL" id="JACCBV010000001">
    <property type="protein sequence ID" value="NYE18070.1"/>
    <property type="molecule type" value="Genomic_DNA"/>
</dbReference>
<evidence type="ECO:0000313" key="2">
    <source>
        <dbReference type="Proteomes" id="UP000576969"/>
    </source>
</evidence>
<comment type="caution">
    <text evidence="1">The sequence shown here is derived from an EMBL/GenBank/DDBJ whole genome shotgun (WGS) entry which is preliminary data.</text>
</comment>